<evidence type="ECO:0000256" key="6">
    <source>
        <dbReference type="ARBA" id="ARBA00022679"/>
    </source>
</evidence>
<evidence type="ECO:0000256" key="8">
    <source>
        <dbReference type="RuleBase" id="RU000585"/>
    </source>
</evidence>
<dbReference type="InterPro" id="IPR015424">
    <property type="entry name" value="PyrdxlP-dep_Trfase"/>
</dbReference>
<evidence type="ECO:0000313" key="11">
    <source>
        <dbReference type="Proteomes" id="UP001318860"/>
    </source>
</evidence>
<accession>A0ABR0U0T9</accession>
<name>A0ABR0U0T9_REHGL</name>
<keyword evidence="5 8" id="KW-0554">One-carbon metabolism</keyword>
<dbReference type="Proteomes" id="UP001318860">
    <property type="component" value="Unassembled WGS sequence"/>
</dbReference>
<dbReference type="Pfam" id="PF00464">
    <property type="entry name" value="SHMT"/>
    <property type="match status" value="1"/>
</dbReference>
<protein>
    <recommendedName>
        <fullName evidence="8">Serine hydroxymethyltransferase</fullName>
        <ecNumber evidence="8">2.1.2.1</ecNumber>
    </recommendedName>
</protein>
<dbReference type="Gene3D" id="3.40.640.10">
    <property type="entry name" value="Type I PLP-dependent aspartate aminotransferase-like (Major domain)"/>
    <property type="match status" value="1"/>
</dbReference>
<dbReference type="InterPro" id="IPR015421">
    <property type="entry name" value="PyrdxlP-dep_Trfase_major"/>
</dbReference>
<keyword evidence="7 8" id="KW-0663">Pyridoxal phosphate</keyword>
<dbReference type="CDD" id="cd00378">
    <property type="entry name" value="SHMT"/>
    <property type="match status" value="1"/>
</dbReference>
<dbReference type="EC" id="2.1.2.1" evidence="8"/>
<dbReference type="SUPFAM" id="SSF53383">
    <property type="entry name" value="PLP-dependent transferases"/>
    <property type="match status" value="1"/>
</dbReference>
<comment type="cofactor">
    <cofactor evidence="2 8">
        <name>pyridoxal 5'-phosphate</name>
        <dbReference type="ChEBI" id="CHEBI:597326"/>
    </cofactor>
</comment>
<evidence type="ECO:0000256" key="4">
    <source>
        <dbReference type="ARBA" id="ARBA00006376"/>
    </source>
</evidence>
<dbReference type="EMBL" id="JABTTQ020003506">
    <property type="protein sequence ID" value="KAK6116075.1"/>
    <property type="molecule type" value="Genomic_DNA"/>
</dbReference>
<evidence type="ECO:0000256" key="7">
    <source>
        <dbReference type="ARBA" id="ARBA00022898"/>
    </source>
</evidence>
<comment type="pathway">
    <text evidence="3 8">One-carbon metabolism; tetrahydrofolate interconversion.</text>
</comment>
<dbReference type="InterPro" id="IPR015422">
    <property type="entry name" value="PyrdxlP-dep_Trfase_small"/>
</dbReference>
<evidence type="ECO:0000256" key="1">
    <source>
        <dbReference type="ARBA" id="ARBA00001528"/>
    </source>
</evidence>
<sequence length="539" mass="59918">MASMALRRLSSLRPLSSSSSRHYMWTKQLNAPLEEVDPEIADIIELEKARQWKGLELIPSENFTSLSVMQAVGSVMTNKYSEGYPGARYYGGNEYIDMVETLCQKRALETFKLDPAKWGAFPRMKSIHFLDPLPIFKFILLSSKPHERIMALDLPHGGHLSHGYQTDTKKISAVSIFFETMPYRLDESTGYIDYDQLEKSAVLYRPKLIVAGASAYARLYDYARIRKVCDKQKAILLADMAHISGLVAAGVIPSPFEYADVVTTTTHKSLRGPRGAMIFFRKGLKEINKKGQEVMYDYEDKINQAVFPGLQGGPHNHTITALAVALKQAMTPEYIAYQKQVLSNCSKFAETLLEKGYDLVSGGTENHLVLVNLRDKGIDGSRVEKVLEAVHIAANKNTVPGDVSAMVPGGIRMGTPALTSRGFIEEDFVKVAEFFDAAVKLALKIKADTYGTKLKDFVASMNSETHQSALSRLRLEVEEYAKQFPTIGCPAKGIITPLVIVTKAIFSINPNETLSTLPLQSWTNEERKSCRRGCLAAEL</sequence>
<dbReference type="PIRSF" id="PIRSF000412">
    <property type="entry name" value="SHMT"/>
    <property type="match status" value="1"/>
</dbReference>
<keyword evidence="6 8" id="KW-0808">Transferase</keyword>
<comment type="catalytic activity">
    <reaction evidence="1 8">
        <text>(6R)-5,10-methylene-5,6,7,8-tetrahydrofolate + glycine + H2O = (6S)-5,6,7,8-tetrahydrofolate + L-serine</text>
        <dbReference type="Rhea" id="RHEA:15481"/>
        <dbReference type="ChEBI" id="CHEBI:15377"/>
        <dbReference type="ChEBI" id="CHEBI:15636"/>
        <dbReference type="ChEBI" id="CHEBI:33384"/>
        <dbReference type="ChEBI" id="CHEBI:57305"/>
        <dbReference type="ChEBI" id="CHEBI:57453"/>
        <dbReference type="EC" id="2.1.2.1"/>
    </reaction>
</comment>
<comment type="function">
    <text evidence="8">Interconversion of serine and glycine.</text>
</comment>
<evidence type="ECO:0000259" key="9">
    <source>
        <dbReference type="Pfam" id="PF00464"/>
    </source>
</evidence>
<comment type="similarity">
    <text evidence="4 8">Belongs to the SHMT family.</text>
</comment>
<feature type="domain" description="Serine hydroxymethyltransferase-like" evidence="9">
    <location>
        <begin position="33"/>
        <end position="434"/>
    </location>
</feature>
<organism evidence="10 11">
    <name type="scientific">Rehmannia glutinosa</name>
    <name type="common">Chinese foxglove</name>
    <dbReference type="NCBI Taxonomy" id="99300"/>
    <lineage>
        <taxon>Eukaryota</taxon>
        <taxon>Viridiplantae</taxon>
        <taxon>Streptophyta</taxon>
        <taxon>Embryophyta</taxon>
        <taxon>Tracheophyta</taxon>
        <taxon>Spermatophyta</taxon>
        <taxon>Magnoliopsida</taxon>
        <taxon>eudicotyledons</taxon>
        <taxon>Gunneridae</taxon>
        <taxon>Pentapetalae</taxon>
        <taxon>asterids</taxon>
        <taxon>lamiids</taxon>
        <taxon>Lamiales</taxon>
        <taxon>Orobanchaceae</taxon>
        <taxon>Rehmannieae</taxon>
        <taxon>Rehmannia</taxon>
    </lineage>
</organism>
<dbReference type="NCBIfam" id="NF000586">
    <property type="entry name" value="PRK00011.1"/>
    <property type="match status" value="1"/>
</dbReference>
<dbReference type="InterPro" id="IPR039429">
    <property type="entry name" value="SHMT-like_dom"/>
</dbReference>
<evidence type="ECO:0000313" key="10">
    <source>
        <dbReference type="EMBL" id="KAK6116075.1"/>
    </source>
</evidence>
<gene>
    <name evidence="10" type="ORF">DH2020_008344</name>
</gene>
<keyword evidence="11" id="KW-1185">Reference proteome</keyword>
<dbReference type="HAMAP" id="MF_00051">
    <property type="entry name" value="SHMT"/>
    <property type="match status" value="1"/>
</dbReference>
<dbReference type="InterPro" id="IPR001085">
    <property type="entry name" value="Ser_HO-MeTrfase"/>
</dbReference>
<evidence type="ECO:0000256" key="3">
    <source>
        <dbReference type="ARBA" id="ARBA00004777"/>
    </source>
</evidence>
<dbReference type="Gene3D" id="3.90.1150.10">
    <property type="entry name" value="Aspartate Aminotransferase, domain 1"/>
    <property type="match status" value="1"/>
</dbReference>
<dbReference type="InterPro" id="IPR049943">
    <property type="entry name" value="Ser_HO-MeTrfase-like"/>
</dbReference>
<comment type="caution">
    <text evidence="10">The sequence shown here is derived from an EMBL/GenBank/DDBJ whole genome shotgun (WGS) entry which is preliminary data.</text>
</comment>
<evidence type="ECO:0000256" key="2">
    <source>
        <dbReference type="ARBA" id="ARBA00001933"/>
    </source>
</evidence>
<dbReference type="PROSITE" id="PS00096">
    <property type="entry name" value="SHMT"/>
    <property type="match status" value="1"/>
</dbReference>
<dbReference type="PANTHER" id="PTHR11680:SF28">
    <property type="entry name" value="SERINE HYDROXYMETHYLTRANSFERASE, MITOCHONDRIAL"/>
    <property type="match status" value="1"/>
</dbReference>
<dbReference type="InterPro" id="IPR019798">
    <property type="entry name" value="Ser_HO-MeTrfase_PLP_BS"/>
</dbReference>
<dbReference type="PANTHER" id="PTHR11680">
    <property type="entry name" value="SERINE HYDROXYMETHYLTRANSFERASE"/>
    <property type="match status" value="1"/>
</dbReference>
<reference evidence="10 11" key="1">
    <citation type="journal article" date="2021" name="Comput. Struct. Biotechnol. J.">
        <title>De novo genome assembly of the potent medicinal plant Rehmannia glutinosa using nanopore technology.</title>
        <authorList>
            <person name="Ma L."/>
            <person name="Dong C."/>
            <person name="Song C."/>
            <person name="Wang X."/>
            <person name="Zheng X."/>
            <person name="Niu Y."/>
            <person name="Chen S."/>
            <person name="Feng W."/>
        </authorList>
    </citation>
    <scope>NUCLEOTIDE SEQUENCE [LARGE SCALE GENOMIC DNA]</scope>
    <source>
        <strain evidence="10">DH-2019</strain>
    </source>
</reference>
<proteinExistence type="inferred from homology"/>
<evidence type="ECO:0000256" key="5">
    <source>
        <dbReference type="ARBA" id="ARBA00022563"/>
    </source>
</evidence>